<feature type="non-terminal residue" evidence="3">
    <location>
        <position position="1"/>
    </location>
</feature>
<dbReference type="STRING" id="1330021.A0A367LNU7"/>
<comment type="similarity">
    <text evidence="1">Belongs to the TCP11 family.</text>
</comment>
<evidence type="ECO:0000256" key="2">
    <source>
        <dbReference type="SAM" id="MobiDB-lite"/>
    </source>
</evidence>
<gene>
    <name evidence="3" type="ORF">L249_2339</name>
</gene>
<dbReference type="EMBL" id="LKCN02000001">
    <property type="protein sequence ID" value="RCI16090.1"/>
    <property type="molecule type" value="Genomic_DNA"/>
</dbReference>
<dbReference type="InterPro" id="IPR008862">
    <property type="entry name" value="Tcp11"/>
</dbReference>
<feature type="region of interest" description="Disordered" evidence="2">
    <location>
        <begin position="564"/>
        <end position="591"/>
    </location>
</feature>
<name>A0A367LNU7_9HYPO</name>
<dbReference type="GO" id="GO:0010737">
    <property type="term" value="P:protein kinase A signaling"/>
    <property type="evidence" value="ECO:0007669"/>
    <property type="project" value="TreeGrafter"/>
</dbReference>
<feature type="compositionally biased region" description="Low complexity" evidence="2">
    <location>
        <begin position="564"/>
        <end position="577"/>
    </location>
</feature>
<sequence length="762" mass="84494">TALPRSLSLIFIRRRLDRLRTTPHVFLLLLPSKTPTASSGPPPSTAKPCLPLQRILRPPVAPTIHLWHTRGKRLGTKRLEPQKANLLVCCSSISGYFVLAIMEQGFGRGPVERSRRSLSTSAPVPKGEGEPINDADVQMQQPPPPDAETKAISPSSQESPRRCEAAVRASSPASAAMSRSGSSSTHASTPPVDVGTHRRSSRHSTPQPGPVEPPVTRSTLSELDVSKIIHNPKLRHDINFDPELHFRPNLDGEKGRKKQDKANFFWRTLKEELTDFLTDRDSFVAKHAKRNDWTLPALLKAVKEIIQTLVPQRDRQFLEEGLNVELLMQQFYRGVADLEKLAQWLSHVLKSHCAPMRDDWVDTMYAQLSSGNRNADLEELVTGMRSLLSVLEAMKLDVANHQIRCLRPVLIEDTTHFEQKFFLRKMQSKKVDTSGARRWYADAERRFASSSSSSSSSSHLLGDMAVFFDALSELILPSTAVKRVPSTFLFDEERILKLRSDMLDAINLEVCMRMYEDLDRVGRFSSSILRGASRALDEETLNRSPSPMHDFNFNAPFPPSRPSSVVFSSASSSPRSSLTMPSYVAPSESGEDRARSRTVYGTLVALLQSATPTSRPFARWQELAPAMALQIFRYTSAPSEMLAAFEAKLAENVCNADSQLYLEVEQAFHGRLMTELAARVCEFKSLSGLSLFAVATGARLQSGGGGGGSSVQSGRDRDGEGSDEGGVEDMATRVAHLGVLHWRVWSQLAYVSDEMSMDSNQI</sequence>
<dbReference type="Proteomes" id="UP000253664">
    <property type="component" value="Unassembled WGS sequence"/>
</dbReference>
<evidence type="ECO:0000313" key="4">
    <source>
        <dbReference type="Proteomes" id="UP000253664"/>
    </source>
</evidence>
<protein>
    <submittedName>
        <fullName evidence="3">Uncharacterized protein</fullName>
    </submittedName>
</protein>
<reference evidence="3 4" key="1">
    <citation type="journal article" date="2015" name="BMC Genomics">
        <title>Insights from the genome of Ophiocordyceps polyrhachis-furcata to pathogenicity and host specificity in insect fungi.</title>
        <authorList>
            <person name="Wichadakul D."/>
            <person name="Kobmoo N."/>
            <person name="Ingsriswang S."/>
            <person name="Tangphatsornruang S."/>
            <person name="Chantasingh D."/>
            <person name="Luangsa-ard J.J."/>
            <person name="Eurwilaichitr L."/>
        </authorList>
    </citation>
    <scope>NUCLEOTIDE SEQUENCE [LARGE SCALE GENOMIC DNA]</scope>
    <source>
        <strain evidence="3 4">BCC 54312</strain>
    </source>
</reference>
<accession>A0A367LNU7</accession>
<dbReference type="OrthoDB" id="276323at2759"/>
<feature type="compositionally biased region" description="Low complexity" evidence="2">
    <location>
        <begin position="166"/>
        <end position="188"/>
    </location>
</feature>
<proteinExistence type="inferred from homology"/>
<comment type="caution">
    <text evidence="3">The sequence shown here is derived from an EMBL/GenBank/DDBJ whole genome shotgun (WGS) entry which is preliminary data.</text>
</comment>
<dbReference type="PANTHER" id="PTHR12832">
    <property type="entry name" value="TESTIS-SPECIFIC PROTEIN PBS13 T-COMPLEX 11"/>
    <property type="match status" value="1"/>
</dbReference>
<feature type="region of interest" description="Disordered" evidence="2">
    <location>
        <begin position="700"/>
        <end position="726"/>
    </location>
</feature>
<dbReference type="PANTHER" id="PTHR12832:SF11">
    <property type="entry name" value="LD23868P"/>
    <property type="match status" value="1"/>
</dbReference>
<evidence type="ECO:0000313" key="3">
    <source>
        <dbReference type="EMBL" id="RCI16090.1"/>
    </source>
</evidence>
<dbReference type="AlphaFoldDB" id="A0A367LNU7"/>
<organism evidence="3 4">
    <name type="scientific">Ophiocordyceps polyrhachis-furcata BCC 54312</name>
    <dbReference type="NCBI Taxonomy" id="1330021"/>
    <lineage>
        <taxon>Eukaryota</taxon>
        <taxon>Fungi</taxon>
        <taxon>Dikarya</taxon>
        <taxon>Ascomycota</taxon>
        <taxon>Pezizomycotina</taxon>
        <taxon>Sordariomycetes</taxon>
        <taxon>Hypocreomycetidae</taxon>
        <taxon>Hypocreales</taxon>
        <taxon>Ophiocordycipitaceae</taxon>
        <taxon>Ophiocordyceps</taxon>
    </lineage>
</organism>
<evidence type="ECO:0000256" key="1">
    <source>
        <dbReference type="ARBA" id="ARBA00010954"/>
    </source>
</evidence>
<feature type="region of interest" description="Disordered" evidence="2">
    <location>
        <begin position="108"/>
        <end position="219"/>
    </location>
</feature>
<dbReference type="Pfam" id="PF05794">
    <property type="entry name" value="Tcp11"/>
    <property type="match status" value="1"/>
</dbReference>
<keyword evidence="4" id="KW-1185">Reference proteome</keyword>